<evidence type="ECO:0000313" key="11">
    <source>
        <dbReference type="Proteomes" id="UP000583266"/>
    </source>
</evidence>
<evidence type="ECO:0000256" key="5">
    <source>
        <dbReference type="ARBA" id="ARBA00022692"/>
    </source>
</evidence>
<dbReference type="RefSeq" id="WP_169227078.1">
    <property type="nucleotide sequence ID" value="NZ_JABBGC010000002.1"/>
</dbReference>
<dbReference type="EMBL" id="JABBGC010000002">
    <property type="protein sequence ID" value="NML40036.1"/>
    <property type="molecule type" value="Genomic_DNA"/>
</dbReference>
<name>A0A848GNI4_9BACT</name>
<gene>
    <name evidence="10" type="ORF">HHL17_22735</name>
</gene>
<dbReference type="Gene3D" id="1.10.287.130">
    <property type="match status" value="1"/>
</dbReference>
<evidence type="ECO:0000313" key="10">
    <source>
        <dbReference type="EMBL" id="NML40036.1"/>
    </source>
</evidence>
<dbReference type="InterPro" id="IPR003661">
    <property type="entry name" value="HisK_dim/P_dom"/>
</dbReference>
<keyword evidence="11" id="KW-1185">Reference proteome</keyword>
<keyword evidence="6 10" id="KW-0418">Kinase</keyword>
<dbReference type="AlphaFoldDB" id="A0A848GNI4"/>
<protein>
    <recommendedName>
        <fullName evidence="2">histidine kinase</fullName>
        <ecNumber evidence="2">2.7.13.3</ecNumber>
    </recommendedName>
</protein>
<evidence type="ECO:0000256" key="6">
    <source>
        <dbReference type="ARBA" id="ARBA00022777"/>
    </source>
</evidence>
<dbReference type="GO" id="GO:0005886">
    <property type="term" value="C:plasma membrane"/>
    <property type="evidence" value="ECO:0007669"/>
    <property type="project" value="TreeGrafter"/>
</dbReference>
<evidence type="ECO:0000259" key="9">
    <source>
        <dbReference type="PROSITE" id="PS50109"/>
    </source>
</evidence>
<dbReference type="InterPro" id="IPR003594">
    <property type="entry name" value="HATPase_dom"/>
</dbReference>
<dbReference type="InterPro" id="IPR005467">
    <property type="entry name" value="His_kinase_dom"/>
</dbReference>
<dbReference type="PANTHER" id="PTHR45436:SF5">
    <property type="entry name" value="SENSOR HISTIDINE KINASE TRCS"/>
    <property type="match status" value="1"/>
</dbReference>
<comment type="catalytic activity">
    <reaction evidence="1">
        <text>ATP + protein L-histidine = ADP + protein N-phospho-L-histidine.</text>
        <dbReference type="EC" id="2.7.13.3"/>
    </reaction>
</comment>
<dbReference type="InterPro" id="IPR050428">
    <property type="entry name" value="TCS_sensor_his_kinase"/>
</dbReference>
<dbReference type="SMART" id="SM00387">
    <property type="entry name" value="HATPase_c"/>
    <property type="match status" value="1"/>
</dbReference>
<evidence type="ECO:0000256" key="7">
    <source>
        <dbReference type="ARBA" id="ARBA00022989"/>
    </source>
</evidence>
<reference evidence="10 11" key="1">
    <citation type="submission" date="2020-04" db="EMBL/GenBank/DDBJ databases">
        <title>Chitinophaga sp. G-6-1-13 sp. nov., isolated from soil.</title>
        <authorList>
            <person name="Dahal R.H."/>
            <person name="Chaudhary D.K."/>
        </authorList>
    </citation>
    <scope>NUCLEOTIDE SEQUENCE [LARGE SCALE GENOMIC DNA]</scope>
    <source>
        <strain evidence="10 11">G-6-1-13</strain>
    </source>
</reference>
<dbReference type="SMART" id="SM00388">
    <property type="entry name" value="HisKA"/>
    <property type="match status" value="1"/>
</dbReference>
<dbReference type="InterPro" id="IPR036890">
    <property type="entry name" value="HATPase_C_sf"/>
</dbReference>
<proteinExistence type="predicted"/>
<evidence type="ECO:0000256" key="3">
    <source>
        <dbReference type="ARBA" id="ARBA00022553"/>
    </source>
</evidence>
<feature type="domain" description="Histidine kinase" evidence="9">
    <location>
        <begin position="147"/>
        <end position="347"/>
    </location>
</feature>
<dbReference type="GO" id="GO:0000155">
    <property type="term" value="F:phosphorelay sensor kinase activity"/>
    <property type="evidence" value="ECO:0007669"/>
    <property type="project" value="InterPro"/>
</dbReference>
<feature type="transmembrane region" description="Helical" evidence="8">
    <location>
        <begin position="12"/>
        <end position="30"/>
    </location>
</feature>
<keyword evidence="8" id="KW-0472">Membrane</keyword>
<evidence type="ECO:0000256" key="8">
    <source>
        <dbReference type="SAM" id="Phobius"/>
    </source>
</evidence>
<evidence type="ECO:0000256" key="2">
    <source>
        <dbReference type="ARBA" id="ARBA00012438"/>
    </source>
</evidence>
<keyword evidence="3" id="KW-0597">Phosphoprotein</keyword>
<dbReference type="Proteomes" id="UP000583266">
    <property type="component" value="Unassembled WGS sequence"/>
</dbReference>
<dbReference type="Pfam" id="PF00512">
    <property type="entry name" value="HisKA"/>
    <property type="match status" value="1"/>
</dbReference>
<keyword evidence="4" id="KW-0808">Transferase</keyword>
<dbReference type="EC" id="2.7.13.3" evidence="2"/>
<dbReference type="SUPFAM" id="SSF55874">
    <property type="entry name" value="ATPase domain of HSP90 chaperone/DNA topoisomerase II/histidine kinase"/>
    <property type="match status" value="1"/>
</dbReference>
<keyword evidence="5 8" id="KW-0812">Transmembrane</keyword>
<dbReference type="SUPFAM" id="SSF47384">
    <property type="entry name" value="Homodimeric domain of signal transducing histidine kinase"/>
    <property type="match status" value="1"/>
</dbReference>
<feature type="transmembrane region" description="Helical" evidence="8">
    <location>
        <begin position="56"/>
        <end position="80"/>
    </location>
</feature>
<dbReference type="PANTHER" id="PTHR45436">
    <property type="entry name" value="SENSOR HISTIDINE KINASE YKOH"/>
    <property type="match status" value="1"/>
</dbReference>
<dbReference type="PROSITE" id="PS50109">
    <property type="entry name" value="HIS_KIN"/>
    <property type="match status" value="1"/>
</dbReference>
<dbReference type="Pfam" id="PF02518">
    <property type="entry name" value="HATPase_c"/>
    <property type="match status" value="1"/>
</dbReference>
<organism evidence="10 11">
    <name type="scientific">Chitinophaga fulva</name>
    <dbReference type="NCBI Taxonomy" id="2728842"/>
    <lineage>
        <taxon>Bacteria</taxon>
        <taxon>Pseudomonadati</taxon>
        <taxon>Bacteroidota</taxon>
        <taxon>Chitinophagia</taxon>
        <taxon>Chitinophagales</taxon>
        <taxon>Chitinophagaceae</taxon>
        <taxon>Chitinophaga</taxon>
    </lineage>
</organism>
<dbReference type="CDD" id="cd00082">
    <property type="entry name" value="HisKA"/>
    <property type="match status" value="1"/>
</dbReference>
<accession>A0A848GNI4</accession>
<keyword evidence="7 8" id="KW-1133">Transmembrane helix</keyword>
<evidence type="ECO:0000256" key="4">
    <source>
        <dbReference type="ARBA" id="ARBA00022679"/>
    </source>
</evidence>
<dbReference type="InterPro" id="IPR036097">
    <property type="entry name" value="HisK_dim/P_sf"/>
</dbReference>
<dbReference type="Gene3D" id="3.30.565.10">
    <property type="entry name" value="Histidine kinase-like ATPase, C-terminal domain"/>
    <property type="match status" value="1"/>
</dbReference>
<sequence length="347" mass="39405">MKKLLNFSLKRFIVYASVVLAISIPVYYFFLNKLWQYELAEHDVILTDKAVREDSFLIIGTVTLLTVIFFFLLMGGLLLLNRSISRRLWQPFYDSLSRIKDFDLNKQNTVSFGETNIVEFAELNKHLHKLISGSVAAYKQQKEFADNASHELQTPLAIVQSKLDLLLQSQSLTDEQYNIIEDAGRALTRVGRINKNLLLLARIDNSQYMDTERVDLSTLLDNTISAFREFAATKQIIIKSDIAKDIEISSNRGLLDILVNNLLNNAIRHSAPDSMIEVTLSGKTLVFSNAGDEPLQYEQLFKRFSSASSQTPGTGLGLALVKQIADRYNWQVNYTFADNHHIFSLTL</sequence>
<comment type="caution">
    <text evidence="10">The sequence shown here is derived from an EMBL/GenBank/DDBJ whole genome shotgun (WGS) entry which is preliminary data.</text>
</comment>
<evidence type="ECO:0000256" key="1">
    <source>
        <dbReference type="ARBA" id="ARBA00000085"/>
    </source>
</evidence>